<feature type="transmembrane region" description="Helical" evidence="1">
    <location>
        <begin position="45"/>
        <end position="65"/>
    </location>
</feature>
<proteinExistence type="predicted"/>
<sequence>MDLRNAWQVTLIEQQSRQSSASHHGAFLQQVRARQRLRQAQSARLRLAAWAAFLAWLLAGIQSVIRP</sequence>
<reference evidence="2 3" key="1">
    <citation type="submission" date="2014-12" db="EMBL/GenBank/DDBJ databases">
        <title>Denitrispirillum autotrophicum gen. nov., sp. nov., Denitrifying, Facultatively Autotrophic Bacteria Isolated from Rice Paddy Soil.</title>
        <authorList>
            <person name="Ishii S."/>
            <person name="Ashida N."/>
            <person name="Ohno H."/>
            <person name="Otsuka S."/>
            <person name="Yokota A."/>
            <person name="Senoo K."/>
        </authorList>
    </citation>
    <scope>NUCLEOTIDE SEQUENCE [LARGE SCALE GENOMIC DNA]</scope>
    <source>
        <strain evidence="2 3">TSA66</strain>
    </source>
</reference>
<dbReference type="AlphaFoldDB" id="A0A0C1YRE5"/>
<keyword evidence="3" id="KW-1185">Reference proteome</keyword>
<dbReference type="EMBL" id="JWJG01000028">
    <property type="protein sequence ID" value="KIF83232.1"/>
    <property type="molecule type" value="Genomic_DNA"/>
</dbReference>
<protein>
    <submittedName>
        <fullName evidence="2">Uncharacterized protein</fullName>
    </submittedName>
</protein>
<dbReference type="Proteomes" id="UP000031572">
    <property type="component" value="Unassembled WGS sequence"/>
</dbReference>
<keyword evidence="1" id="KW-0472">Membrane</keyword>
<name>A0A0C1YRE5_9BURK</name>
<keyword evidence="1" id="KW-0812">Transmembrane</keyword>
<evidence type="ECO:0000256" key="1">
    <source>
        <dbReference type="SAM" id="Phobius"/>
    </source>
</evidence>
<keyword evidence="1" id="KW-1133">Transmembrane helix</keyword>
<dbReference type="RefSeq" id="WP_040041860.1">
    <property type="nucleotide sequence ID" value="NZ_JWJG01000028.1"/>
</dbReference>
<evidence type="ECO:0000313" key="2">
    <source>
        <dbReference type="EMBL" id="KIF83232.1"/>
    </source>
</evidence>
<accession>A0A0C1YRE5</accession>
<gene>
    <name evidence="2" type="ORF">TSA66_24240</name>
</gene>
<comment type="caution">
    <text evidence="2">The sequence shown here is derived from an EMBL/GenBank/DDBJ whole genome shotgun (WGS) entry which is preliminary data.</text>
</comment>
<evidence type="ECO:0000313" key="3">
    <source>
        <dbReference type="Proteomes" id="UP000031572"/>
    </source>
</evidence>
<organism evidence="2 3">
    <name type="scientific">Noviherbaspirillum autotrophicum</name>
    <dbReference type="NCBI Taxonomy" id="709839"/>
    <lineage>
        <taxon>Bacteria</taxon>
        <taxon>Pseudomonadati</taxon>
        <taxon>Pseudomonadota</taxon>
        <taxon>Betaproteobacteria</taxon>
        <taxon>Burkholderiales</taxon>
        <taxon>Oxalobacteraceae</taxon>
        <taxon>Noviherbaspirillum</taxon>
    </lineage>
</organism>